<reference evidence="2" key="1">
    <citation type="submission" date="2022-11" db="EMBL/GenBank/DDBJ databases">
        <authorList>
            <person name="Petersen C."/>
        </authorList>
    </citation>
    <scope>NUCLEOTIDE SEQUENCE</scope>
    <source>
        <strain evidence="2">IBT 30761</strain>
    </source>
</reference>
<feature type="region of interest" description="Disordered" evidence="1">
    <location>
        <begin position="100"/>
        <end position="121"/>
    </location>
</feature>
<sequence>MTSTTSREILSDVEGAEVNSETRCKRPNASWMPKPFDSPQGHKELHCPMVVLENGWNATSAKLERDMEVWLEVSEGRVKVVITIKATKAGGFIDQRRARNQENKQGRMVEETSLRAGRNKQPEQCRITGSLSIPFEACYLRERRADEADFILSNEMLIDIANNIQLGAQFRTSRV</sequence>
<organism evidence="2 3">
    <name type="scientific">Penicillium argentinense</name>
    <dbReference type="NCBI Taxonomy" id="1131581"/>
    <lineage>
        <taxon>Eukaryota</taxon>
        <taxon>Fungi</taxon>
        <taxon>Dikarya</taxon>
        <taxon>Ascomycota</taxon>
        <taxon>Pezizomycotina</taxon>
        <taxon>Eurotiomycetes</taxon>
        <taxon>Eurotiomycetidae</taxon>
        <taxon>Eurotiales</taxon>
        <taxon>Aspergillaceae</taxon>
        <taxon>Penicillium</taxon>
    </lineage>
</organism>
<dbReference type="AlphaFoldDB" id="A0A9W9KFR8"/>
<evidence type="ECO:0000256" key="1">
    <source>
        <dbReference type="SAM" id="MobiDB-lite"/>
    </source>
</evidence>
<feature type="compositionally biased region" description="Basic and acidic residues" evidence="1">
    <location>
        <begin position="100"/>
        <end position="113"/>
    </location>
</feature>
<evidence type="ECO:0000313" key="2">
    <source>
        <dbReference type="EMBL" id="KAJ5103502.1"/>
    </source>
</evidence>
<name>A0A9W9KFR8_9EURO</name>
<proteinExistence type="predicted"/>
<dbReference type="OrthoDB" id="76567at2759"/>
<dbReference type="GeneID" id="81355504"/>
<dbReference type="Proteomes" id="UP001149074">
    <property type="component" value="Unassembled WGS sequence"/>
</dbReference>
<protein>
    <submittedName>
        <fullName evidence="2">Uncharacterized protein</fullName>
    </submittedName>
</protein>
<dbReference type="RefSeq" id="XP_056476882.1">
    <property type="nucleotide sequence ID" value="XM_056616525.1"/>
</dbReference>
<reference evidence="2" key="2">
    <citation type="journal article" date="2023" name="IMA Fungus">
        <title>Comparative genomic study of the Penicillium genus elucidates a diverse pangenome and 15 lateral gene transfer events.</title>
        <authorList>
            <person name="Petersen C."/>
            <person name="Sorensen T."/>
            <person name="Nielsen M.R."/>
            <person name="Sondergaard T.E."/>
            <person name="Sorensen J.L."/>
            <person name="Fitzpatrick D.A."/>
            <person name="Frisvad J.C."/>
            <person name="Nielsen K.L."/>
        </authorList>
    </citation>
    <scope>NUCLEOTIDE SEQUENCE</scope>
    <source>
        <strain evidence="2">IBT 30761</strain>
    </source>
</reference>
<keyword evidence="3" id="KW-1185">Reference proteome</keyword>
<gene>
    <name evidence="2" type="ORF">N7532_004031</name>
</gene>
<evidence type="ECO:0000313" key="3">
    <source>
        <dbReference type="Proteomes" id="UP001149074"/>
    </source>
</evidence>
<feature type="region of interest" description="Disordered" evidence="1">
    <location>
        <begin position="1"/>
        <end position="39"/>
    </location>
</feature>
<dbReference type="EMBL" id="JAPQKI010000004">
    <property type="protein sequence ID" value="KAJ5103502.1"/>
    <property type="molecule type" value="Genomic_DNA"/>
</dbReference>
<accession>A0A9W9KFR8</accession>
<comment type="caution">
    <text evidence="2">The sequence shown here is derived from an EMBL/GenBank/DDBJ whole genome shotgun (WGS) entry which is preliminary data.</text>
</comment>